<proteinExistence type="inferred from homology"/>
<dbReference type="Proteomes" id="UP001321760">
    <property type="component" value="Unassembled WGS sequence"/>
</dbReference>
<gene>
    <name evidence="8" type="ORF">QBC34DRAFT_407208</name>
</gene>
<dbReference type="GO" id="GO:0005739">
    <property type="term" value="C:mitochondrion"/>
    <property type="evidence" value="ECO:0007669"/>
    <property type="project" value="TreeGrafter"/>
</dbReference>
<comment type="caution">
    <text evidence="8">The sequence shown here is derived from an EMBL/GenBank/DDBJ whole genome shotgun (WGS) entry which is preliminary data.</text>
</comment>
<evidence type="ECO:0000256" key="1">
    <source>
        <dbReference type="ARBA" id="ARBA00004141"/>
    </source>
</evidence>
<evidence type="ECO:0000256" key="3">
    <source>
        <dbReference type="ARBA" id="ARBA00022692"/>
    </source>
</evidence>
<organism evidence="8 9">
    <name type="scientific">Podospora aff. communis PSN243</name>
    <dbReference type="NCBI Taxonomy" id="3040156"/>
    <lineage>
        <taxon>Eukaryota</taxon>
        <taxon>Fungi</taxon>
        <taxon>Dikarya</taxon>
        <taxon>Ascomycota</taxon>
        <taxon>Pezizomycotina</taxon>
        <taxon>Sordariomycetes</taxon>
        <taxon>Sordariomycetidae</taxon>
        <taxon>Sordariales</taxon>
        <taxon>Podosporaceae</taxon>
        <taxon>Podospora</taxon>
    </lineage>
</organism>
<evidence type="ECO:0000313" key="8">
    <source>
        <dbReference type="EMBL" id="KAK4448319.1"/>
    </source>
</evidence>
<comment type="subcellular location">
    <subcellularLocation>
        <location evidence="1">Membrane</location>
        <topology evidence="1">Multi-pass membrane protein</topology>
    </subcellularLocation>
</comment>
<keyword evidence="9" id="KW-1185">Reference proteome</keyword>
<evidence type="ECO:0000256" key="2">
    <source>
        <dbReference type="ARBA" id="ARBA00006824"/>
    </source>
</evidence>
<feature type="region of interest" description="Disordered" evidence="7">
    <location>
        <begin position="26"/>
        <end position="48"/>
    </location>
</feature>
<comment type="similarity">
    <text evidence="2 6">Belongs to the peroxisomal membrane protein PXMP2/4 family.</text>
</comment>
<dbReference type="EMBL" id="MU865943">
    <property type="protein sequence ID" value="KAK4448319.1"/>
    <property type="molecule type" value="Genomic_DNA"/>
</dbReference>
<evidence type="ECO:0000256" key="5">
    <source>
        <dbReference type="ARBA" id="ARBA00023136"/>
    </source>
</evidence>
<dbReference type="PANTHER" id="PTHR11266:SF113">
    <property type="entry name" value="MEMBRANE PROTEIN, MPV17_PMP22 FAMILY, PUTATIVE (AFU_ORTHOLOGUE AFUA_1G13840)-RELATED"/>
    <property type="match status" value="1"/>
</dbReference>
<sequence length="261" mass="29016">MPLPSLQRNVLQRYASRFRDLRCRRAHSVKSDPPPGKPAPGDGQIPTPNNIPTLPFWQRLGPLTRAAEAYGRSQRRRPLTTQLCSSLVIYFASDISAQSIGGRGYDPERTVRSLIIGAISSIPSYKWFVWLSHSFNYASRTLSLLTKVVVNQVCFTPIFNTYFFGMQAAFAGGSFDGIVERVKQTVPVSYINSCKVWPLVTAFSFTFIPLEYRSLFAGFIAVGWQTYLAFLNRMAEDAASDRSGQIDARIAGASEVEKVAA</sequence>
<evidence type="ECO:0000256" key="7">
    <source>
        <dbReference type="SAM" id="MobiDB-lite"/>
    </source>
</evidence>
<evidence type="ECO:0000313" key="9">
    <source>
        <dbReference type="Proteomes" id="UP001321760"/>
    </source>
</evidence>
<evidence type="ECO:0000256" key="6">
    <source>
        <dbReference type="RuleBase" id="RU363053"/>
    </source>
</evidence>
<keyword evidence="3" id="KW-0812">Transmembrane</keyword>
<accession>A0AAV9GJI2</accession>
<reference evidence="8" key="2">
    <citation type="submission" date="2023-05" db="EMBL/GenBank/DDBJ databases">
        <authorList>
            <consortium name="Lawrence Berkeley National Laboratory"/>
            <person name="Steindorff A."/>
            <person name="Hensen N."/>
            <person name="Bonometti L."/>
            <person name="Westerberg I."/>
            <person name="Brannstrom I.O."/>
            <person name="Guillou S."/>
            <person name="Cros-Aarteil S."/>
            <person name="Calhoun S."/>
            <person name="Haridas S."/>
            <person name="Kuo A."/>
            <person name="Mondo S."/>
            <person name="Pangilinan J."/>
            <person name="Riley R."/>
            <person name="Labutti K."/>
            <person name="Andreopoulos B."/>
            <person name="Lipzen A."/>
            <person name="Chen C."/>
            <person name="Yanf M."/>
            <person name="Daum C."/>
            <person name="Ng V."/>
            <person name="Clum A."/>
            <person name="Ohm R."/>
            <person name="Martin F."/>
            <person name="Silar P."/>
            <person name="Natvig D."/>
            <person name="Lalanne C."/>
            <person name="Gautier V."/>
            <person name="Ament-Velasquez S.L."/>
            <person name="Kruys A."/>
            <person name="Hutchinson M.I."/>
            <person name="Powell A.J."/>
            <person name="Barry K."/>
            <person name="Miller A.N."/>
            <person name="Grigoriev I.V."/>
            <person name="Debuchy R."/>
            <person name="Gladieux P."/>
            <person name="Thoren M.H."/>
            <person name="Johannesson H."/>
        </authorList>
    </citation>
    <scope>NUCLEOTIDE SEQUENCE</scope>
    <source>
        <strain evidence="8">PSN243</strain>
    </source>
</reference>
<dbReference type="AlphaFoldDB" id="A0AAV9GJI2"/>
<reference evidence="8" key="1">
    <citation type="journal article" date="2023" name="Mol. Phylogenet. Evol.">
        <title>Genome-scale phylogeny and comparative genomics of the fungal order Sordariales.</title>
        <authorList>
            <person name="Hensen N."/>
            <person name="Bonometti L."/>
            <person name="Westerberg I."/>
            <person name="Brannstrom I.O."/>
            <person name="Guillou S."/>
            <person name="Cros-Aarteil S."/>
            <person name="Calhoun S."/>
            <person name="Haridas S."/>
            <person name="Kuo A."/>
            <person name="Mondo S."/>
            <person name="Pangilinan J."/>
            <person name="Riley R."/>
            <person name="LaButti K."/>
            <person name="Andreopoulos B."/>
            <person name="Lipzen A."/>
            <person name="Chen C."/>
            <person name="Yan M."/>
            <person name="Daum C."/>
            <person name="Ng V."/>
            <person name="Clum A."/>
            <person name="Steindorff A."/>
            <person name="Ohm R.A."/>
            <person name="Martin F."/>
            <person name="Silar P."/>
            <person name="Natvig D.O."/>
            <person name="Lalanne C."/>
            <person name="Gautier V."/>
            <person name="Ament-Velasquez S.L."/>
            <person name="Kruys A."/>
            <person name="Hutchinson M.I."/>
            <person name="Powell A.J."/>
            <person name="Barry K."/>
            <person name="Miller A.N."/>
            <person name="Grigoriev I.V."/>
            <person name="Debuchy R."/>
            <person name="Gladieux P."/>
            <person name="Hiltunen Thoren M."/>
            <person name="Johannesson H."/>
        </authorList>
    </citation>
    <scope>NUCLEOTIDE SEQUENCE</scope>
    <source>
        <strain evidence="8">PSN243</strain>
    </source>
</reference>
<evidence type="ECO:0000256" key="4">
    <source>
        <dbReference type="ARBA" id="ARBA00022989"/>
    </source>
</evidence>
<name>A0AAV9GJI2_9PEZI</name>
<keyword evidence="4" id="KW-1133">Transmembrane helix</keyword>
<protein>
    <submittedName>
        <fullName evidence="8">Mpv17 pmp22 family protein</fullName>
    </submittedName>
</protein>
<dbReference type="Pfam" id="PF04117">
    <property type="entry name" value="Mpv17_PMP22"/>
    <property type="match status" value="1"/>
</dbReference>
<keyword evidence="5" id="KW-0472">Membrane</keyword>
<dbReference type="InterPro" id="IPR007248">
    <property type="entry name" value="Mpv17_PMP22"/>
</dbReference>
<dbReference type="PANTHER" id="PTHR11266">
    <property type="entry name" value="PEROXISOMAL MEMBRANE PROTEIN 2, PXMP2 MPV17"/>
    <property type="match status" value="1"/>
</dbReference>
<dbReference type="GO" id="GO:0016020">
    <property type="term" value="C:membrane"/>
    <property type="evidence" value="ECO:0007669"/>
    <property type="project" value="UniProtKB-SubCell"/>
</dbReference>